<dbReference type="InterPro" id="IPR000639">
    <property type="entry name" value="Epox_hydrolase-like"/>
</dbReference>
<dbReference type="Gene3D" id="3.40.50.1820">
    <property type="entry name" value="alpha/beta hydrolase"/>
    <property type="match status" value="1"/>
</dbReference>
<dbReference type="GO" id="GO:0016787">
    <property type="term" value="F:hydrolase activity"/>
    <property type="evidence" value="ECO:0007669"/>
    <property type="project" value="UniProtKB-KW"/>
</dbReference>
<dbReference type="InterPro" id="IPR029058">
    <property type="entry name" value="AB_hydrolase_fold"/>
</dbReference>
<accession>A0A919VAB5</accession>
<reference evidence="2" key="1">
    <citation type="submission" date="2021-01" db="EMBL/GenBank/DDBJ databases">
        <title>Whole genome shotgun sequence of Sinosporangium siamense NBRC 109515.</title>
        <authorList>
            <person name="Komaki H."/>
            <person name="Tamura T."/>
        </authorList>
    </citation>
    <scope>NUCLEOTIDE SEQUENCE</scope>
    <source>
        <strain evidence="2">NBRC 109515</strain>
    </source>
</reference>
<dbReference type="InterPro" id="IPR000073">
    <property type="entry name" value="AB_hydrolase_1"/>
</dbReference>
<dbReference type="Proteomes" id="UP000606172">
    <property type="component" value="Unassembled WGS sequence"/>
</dbReference>
<evidence type="ECO:0000313" key="2">
    <source>
        <dbReference type="EMBL" id="GII95237.1"/>
    </source>
</evidence>
<dbReference type="PANTHER" id="PTHR46438:SF11">
    <property type="entry name" value="LIPASE-RELATED"/>
    <property type="match status" value="1"/>
</dbReference>
<dbReference type="Pfam" id="PF00561">
    <property type="entry name" value="Abhydrolase_1"/>
    <property type="match status" value="1"/>
</dbReference>
<feature type="domain" description="AB hydrolase-1" evidence="1">
    <location>
        <begin position="33"/>
        <end position="276"/>
    </location>
</feature>
<gene>
    <name evidence="2" type="ORF">Ssi02_54680</name>
</gene>
<dbReference type="PRINTS" id="PR00111">
    <property type="entry name" value="ABHYDROLASE"/>
</dbReference>
<evidence type="ECO:0000313" key="3">
    <source>
        <dbReference type="Proteomes" id="UP000606172"/>
    </source>
</evidence>
<name>A0A919VAB5_9ACTN</name>
<comment type="caution">
    <text evidence="2">The sequence shown here is derived from an EMBL/GenBank/DDBJ whole genome shotgun (WGS) entry which is preliminary data.</text>
</comment>
<proteinExistence type="predicted"/>
<dbReference type="AlphaFoldDB" id="A0A919VAB5"/>
<organism evidence="2 3">
    <name type="scientific">Sinosporangium siamense</name>
    <dbReference type="NCBI Taxonomy" id="1367973"/>
    <lineage>
        <taxon>Bacteria</taxon>
        <taxon>Bacillati</taxon>
        <taxon>Actinomycetota</taxon>
        <taxon>Actinomycetes</taxon>
        <taxon>Streptosporangiales</taxon>
        <taxon>Streptosporangiaceae</taxon>
        <taxon>Sinosporangium</taxon>
    </lineage>
</organism>
<keyword evidence="3" id="KW-1185">Reference proteome</keyword>
<dbReference type="EMBL" id="BOOW01000034">
    <property type="protein sequence ID" value="GII95237.1"/>
    <property type="molecule type" value="Genomic_DNA"/>
</dbReference>
<protein>
    <submittedName>
        <fullName evidence="2">2-hydroxy-6-ketonona-2,4-dienedioic acid hydrolase</fullName>
    </submittedName>
</protein>
<sequence length="295" mass="32334">MNTFWTEALGAEIRFRDAGGWRTRSIEAGQGDAVILMGGLTGHAEAFIRNVLPLAERGLNVHAIDALGHGLTDRPVDVTYHAPVFTDHLLRYLDAIGVERAHLVGQSLGGWTALRTALTHPDRVGRIVSVTGAGLLLDDAGRREESERVHAQVKAVTAKAAAAPTRDSVRARLEWLMVNPSTVTDELVECRYRYYTLPGTEEAQAKLIAEQPGEGNRAYMLREEDLKRIGHETLVLWTDHNPTTPAEVGRRAGEILPRGSFDMITSAGHWPMFEQPEQFNRIVGDFLTKGSGAAG</sequence>
<evidence type="ECO:0000259" key="1">
    <source>
        <dbReference type="Pfam" id="PF00561"/>
    </source>
</evidence>
<keyword evidence="2" id="KW-0378">Hydrolase</keyword>
<dbReference type="PRINTS" id="PR00412">
    <property type="entry name" value="EPOXHYDRLASE"/>
</dbReference>
<dbReference type="PANTHER" id="PTHR46438">
    <property type="entry name" value="ALPHA/BETA-HYDROLASES SUPERFAMILY PROTEIN"/>
    <property type="match status" value="1"/>
</dbReference>
<dbReference type="SUPFAM" id="SSF53474">
    <property type="entry name" value="alpha/beta-Hydrolases"/>
    <property type="match status" value="1"/>
</dbReference>
<dbReference type="RefSeq" id="WP_204030317.1">
    <property type="nucleotide sequence ID" value="NZ_BOOW01000034.1"/>
</dbReference>